<dbReference type="KEGG" id="bcel:BcellWH2_00237"/>
<sequence length="80" mass="9057">MEQTVKHKGIGSENPSSENSAGHRAVLILSDDDIQDFVRKEKENMQKIGMLLDNMMDQINNVPEYVPDNSDESFDIGKYV</sequence>
<reference evidence="2 3" key="1">
    <citation type="journal article" date="2015" name="Science">
        <title>Genetic determinants of in vivo fitness and diet responsiveness in multiple human gut Bacteroides.</title>
        <authorList>
            <person name="Wu M."/>
            <person name="McNulty N.P."/>
            <person name="Rodionov D.A."/>
            <person name="Khoroshkin M.S."/>
            <person name="Griffin N.W."/>
            <person name="Cheng J."/>
            <person name="Latreille P."/>
            <person name="Kerstetter R.A."/>
            <person name="Terrapon N."/>
            <person name="Henrissat B."/>
            <person name="Osterman A.L."/>
            <person name="Gordon J.I."/>
        </authorList>
    </citation>
    <scope>NUCLEOTIDE SEQUENCE [LARGE SCALE GENOMIC DNA]</scope>
    <source>
        <strain evidence="2 3">WH2</strain>
    </source>
</reference>
<dbReference type="AlphaFoldDB" id="A0A0P0FK67"/>
<name>A0A0P0FK67_9BACE</name>
<feature type="region of interest" description="Disordered" evidence="1">
    <location>
        <begin position="1"/>
        <end position="22"/>
    </location>
</feature>
<proteinExistence type="predicted"/>
<dbReference type="RefSeq" id="WP_144430716.1">
    <property type="nucleotide sequence ID" value="NZ_CP012801.1"/>
</dbReference>
<organism evidence="2 3">
    <name type="scientific">Bacteroides cellulosilyticus</name>
    <dbReference type="NCBI Taxonomy" id="246787"/>
    <lineage>
        <taxon>Bacteria</taxon>
        <taxon>Pseudomonadati</taxon>
        <taxon>Bacteroidota</taxon>
        <taxon>Bacteroidia</taxon>
        <taxon>Bacteroidales</taxon>
        <taxon>Bacteroidaceae</taxon>
        <taxon>Bacteroides</taxon>
    </lineage>
</organism>
<evidence type="ECO:0000313" key="3">
    <source>
        <dbReference type="Proteomes" id="UP000061809"/>
    </source>
</evidence>
<accession>A0A0P0FK67</accession>
<evidence type="ECO:0000313" key="2">
    <source>
        <dbReference type="EMBL" id="ALJ57513.1"/>
    </source>
</evidence>
<dbReference type="EMBL" id="CP012801">
    <property type="protein sequence ID" value="ALJ57513.1"/>
    <property type="molecule type" value="Genomic_DNA"/>
</dbReference>
<gene>
    <name evidence="2" type="ORF">BcellWH2_00237</name>
</gene>
<protein>
    <submittedName>
        <fullName evidence="2">Uncharacterized protein</fullName>
    </submittedName>
</protein>
<dbReference type="Proteomes" id="UP000061809">
    <property type="component" value="Chromosome"/>
</dbReference>
<evidence type="ECO:0000256" key="1">
    <source>
        <dbReference type="SAM" id="MobiDB-lite"/>
    </source>
</evidence>
<dbReference type="PATRIC" id="fig|246787.4.peg.248"/>